<evidence type="ECO:0000313" key="6">
    <source>
        <dbReference type="EMBL" id="EAK0452520.1"/>
    </source>
</evidence>
<feature type="binding site" evidence="2">
    <location>
        <position position="60"/>
    </location>
    <ligand>
        <name>Mg(2+)</name>
        <dbReference type="ChEBI" id="CHEBI:18420"/>
        <label>4</label>
    </ligand>
</feature>
<dbReference type="Proteomes" id="UP000557842">
    <property type="component" value="Unassembled WGS sequence"/>
</dbReference>
<proteinExistence type="inferred from homology"/>
<evidence type="ECO:0000313" key="5">
    <source>
        <dbReference type="EMBL" id="EAI8858344.1"/>
    </source>
</evidence>
<keyword evidence="2 7" id="KW-0418">Kinase</keyword>
<dbReference type="RefSeq" id="WP_002848076.1">
    <property type="nucleotide sequence ID" value="NZ_AABUZP020000066.1"/>
</dbReference>
<comment type="caution">
    <text evidence="7">The sequence shown here is derived from an EMBL/GenBank/DDBJ whole genome shotgun (WGS) entry which is preliminary data.</text>
</comment>
<organism evidence="7">
    <name type="scientific">Campylobacter fetus</name>
    <dbReference type="NCBI Taxonomy" id="196"/>
    <lineage>
        <taxon>Bacteria</taxon>
        <taxon>Pseudomonadati</taxon>
        <taxon>Campylobacterota</taxon>
        <taxon>Epsilonproteobacteria</taxon>
        <taxon>Campylobacterales</taxon>
        <taxon>Campylobacteraceae</taxon>
        <taxon>Campylobacter</taxon>
    </lineage>
</organism>
<dbReference type="EMBL" id="AABTCC010000001">
    <property type="protein sequence ID" value="EAI8858344.1"/>
    <property type="molecule type" value="Genomic_DNA"/>
</dbReference>
<evidence type="ECO:0000313" key="9">
    <source>
        <dbReference type="Proteomes" id="UP000557842"/>
    </source>
</evidence>
<dbReference type="PANTHER" id="PTHR30270:SF0">
    <property type="entry name" value="THIAMINE-MONOPHOSPHATE KINASE"/>
    <property type="match status" value="1"/>
</dbReference>
<dbReference type="InterPro" id="IPR036676">
    <property type="entry name" value="PurM-like_C_sf"/>
</dbReference>
<feature type="binding site" evidence="2">
    <location>
        <position position="269"/>
    </location>
    <ligand>
        <name>substrate</name>
    </ligand>
</feature>
<dbReference type="InterPro" id="IPR006283">
    <property type="entry name" value="ThiL-like"/>
</dbReference>
<evidence type="ECO:0000256" key="2">
    <source>
        <dbReference type="HAMAP-Rule" id="MF_02128"/>
    </source>
</evidence>
<feature type="binding site" evidence="2">
    <location>
        <position position="29"/>
    </location>
    <ligand>
        <name>Mg(2+)</name>
        <dbReference type="ChEBI" id="CHEBI:18420"/>
        <label>4</label>
    </ligand>
</feature>
<dbReference type="SUPFAM" id="SSF55326">
    <property type="entry name" value="PurM N-terminal domain-like"/>
    <property type="match status" value="1"/>
</dbReference>
<reference evidence="7 9" key="1">
    <citation type="submission" date="2018-05" db="EMBL/GenBank/DDBJ databases">
        <authorList>
            <consortium name="PulseNet: The National Subtyping Network for Foodborne Disease Surveillance"/>
            <person name="Tarr C.L."/>
            <person name="Trees E."/>
            <person name="Katz L.S."/>
            <person name="Carleton-Romer H.A."/>
            <person name="Stroika S."/>
            <person name="Kucerova Z."/>
            <person name="Roache K.F."/>
            <person name="Sabol A.L."/>
            <person name="Besser J."/>
            <person name="Gerner-Smidt P."/>
        </authorList>
    </citation>
    <scope>NUCLEOTIDE SEQUENCE</scope>
    <source>
        <strain evidence="6">2014D-0197</strain>
        <strain evidence="4 9">2016D-0221</strain>
        <strain evidence="7">D4313</strain>
        <strain evidence="5 8">PNUSAC001503</strain>
    </source>
</reference>
<protein>
    <recommendedName>
        <fullName evidence="2">Thiamine-monophosphate kinase</fullName>
        <shortName evidence="2">TMP kinase</shortName>
        <shortName evidence="2">Thiamine-phosphate kinase</shortName>
        <ecNumber evidence="2">2.7.4.16</ecNumber>
    </recommendedName>
</protein>
<feature type="binding site" evidence="2">
    <location>
        <position position="192"/>
    </location>
    <ligand>
        <name>Mg(2+)</name>
        <dbReference type="ChEBI" id="CHEBI:18420"/>
        <label>3</label>
    </ligand>
</feature>
<evidence type="ECO:0000313" key="7">
    <source>
        <dbReference type="EMBL" id="EAK0468797.1"/>
    </source>
</evidence>
<evidence type="ECO:0000313" key="8">
    <source>
        <dbReference type="Proteomes" id="UP000535509"/>
    </source>
</evidence>
<feature type="binding site" evidence="2">
    <location>
        <position position="194"/>
    </location>
    <ligand>
        <name>ATP</name>
        <dbReference type="ChEBI" id="CHEBI:30616"/>
    </ligand>
</feature>
<dbReference type="EMBL" id="AABQDW010000009">
    <property type="protein sequence ID" value="EAI5408203.1"/>
    <property type="molecule type" value="Genomic_DNA"/>
</dbReference>
<dbReference type="EC" id="2.7.4.16" evidence="2"/>
<dbReference type="GO" id="GO:0009229">
    <property type="term" value="P:thiamine diphosphate biosynthetic process"/>
    <property type="evidence" value="ECO:0007669"/>
    <property type="project" value="UniProtKB-UniRule"/>
</dbReference>
<dbReference type="SUPFAM" id="SSF56042">
    <property type="entry name" value="PurM C-terminal domain-like"/>
    <property type="match status" value="1"/>
</dbReference>
<sequence length="272" mass="30573">MDKEQSIIDRFSHKLNGDDGAVVGKMVLSKDMFVENSHFKRKWLSAYEIGTKAMLVNLSDAVAMNATPKYALLGLGIPKNISNNYIYEICRGIKSAAKDFNVEIVGGDTIKSSEIIISLTIISYLNSKKPIFRNTSRLGDLVCYTGKLGDSLKGLRILQNGGNLPKNSRFKRPVLRVNFMKKAAPFIHSAMDISDGLASDLPKICSKFGIKFKNILSKDEFRSGEEYELLFTVSKKHLKRMQNEAKKCRLKLNILGKLIKGKYKSYGKYSHF</sequence>
<dbReference type="InterPro" id="IPR036921">
    <property type="entry name" value="PurM-like_N_sf"/>
</dbReference>
<feature type="binding site" evidence="2">
    <location>
        <position position="195"/>
    </location>
    <ligand>
        <name>Mg(2+)</name>
        <dbReference type="ChEBI" id="CHEBI:18420"/>
        <label>5</label>
    </ligand>
</feature>
<comment type="miscellaneous">
    <text evidence="2">Reaction mechanism of ThiL seems to utilize a direct, inline transfer of the gamma-phosphate of ATP to TMP rather than a phosphorylated enzyme intermediate.</text>
</comment>
<dbReference type="AlphaFoldDB" id="A0A5L4INS6"/>
<dbReference type="Gene3D" id="3.30.1330.10">
    <property type="entry name" value="PurM-like, N-terminal domain"/>
    <property type="match status" value="1"/>
</dbReference>
<accession>A0A5L4INS6</accession>
<feature type="binding site" evidence="2">
    <location>
        <position position="60"/>
    </location>
    <ligand>
        <name>Mg(2+)</name>
        <dbReference type="ChEBI" id="CHEBI:18420"/>
        <label>2</label>
    </ligand>
</feature>
<comment type="pathway">
    <text evidence="2">Cofactor biosynthesis; thiamine diphosphate biosynthesis; thiamine diphosphate from thiamine phosphate: step 1/1.</text>
</comment>
<dbReference type="EMBL" id="AACCXM010000003">
    <property type="protein sequence ID" value="EAK0468797.1"/>
    <property type="molecule type" value="Genomic_DNA"/>
</dbReference>
<feature type="binding site" evidence="2">
    <location>
        <begin position="107"/>
        <end position="108"/>
    </location>
    <ligand>
        <name>ATP</name>
        <dbReference type="ChEBI" id="CHEBI:30616"/>
    </ligand>
</feature>
<dbReference type="CDD" id="cd02194">
    <property type="entry name" value="ThiL"/>
    <property type="match status" value="1"/>
</dbReference>
<dbReference type="GO" id="GO:0009030">
    <property type="term" value="F:thiamine-phosphate kinase activity"/>
    <property type="evidence" value="ECO:0007669"/>
    <property type="project" value="UniProtKB-UniRule"/>
</dbReference>
<dbReference type="GO" id="GO:0009228">
    <property type="term" value="P:thiamine biosynthetic process"/>
    <property type="evidence" value="ECO:0007669"/>
    <property type="project" value="UniProtKB-KW"/>
</dbReference>
<dbReference type="Proteomes" id="UP000535509">
    <property type="component" value="Unassembled WGS sequence"/>
</dbReference>
<evidence type="ECO:0000313" key="4">
    <source>
        <dbReference type="EMBL" id="EAI5408203.1"/>
    </source>
</evidence>
<keyword evidence="2" id="KW-0067">ATP-binding</keyword>
<dbReference type="GO" id="GO:0005524">
    <property type="term" value="F:ATP binding"/>
    <property type="evidence" value="ECO:0007669"/>
    <property type="project" value="UniProtKB-UniRule"/>
</dbReference>
<dbReference type="InterPro" id="IPR016188">
    <property type="entry name" value="PurM-like_N"/>
</dbReference>
<dbReference type="GeneID" id="61063932"/>
<feature type="binding site" evidence="2">
    <location>
        <position position="225"/>
    </location>
    <ligand>
        <name>substrate</name>
    </ligand>
</feature>
<keyword evidence="2" id="KW-0479">Metal-binding</keyword>
<evidence type="ECO:0000256" key="1">
    <source>
        <dbReference type="ARBA" id="ARBA00022977"/>
    </source>
</evidence>
<feature type="binding site" evidence="2">
    <location>
        <position position="60"/>
    </location>
    <ligand>
        <name>Mg(2+)</name>
        <dbReference type="ChEBI" id="CHEBI:18420"/>
        <label>3</label>
    </ligand>
</feature>
<dbReference type="NCBIfam" id="NF004354">
    <property type="entry name" value="PRK05731.2-3"/>
    <property type="match status" value="1"/>
</dbReference>
<dbReference type="UniPathway" id="UPA00060">
    <property type="reaction ID" value="UER00142"/>
</dbReference>
<feature type="domain" description="PurM-like N-terminal" evidence="3">
    <location>
        <begin position="17"/>
        <end position="122"/>
    </location>
</feature>
<name>A0A5L4INS6_CAMFE</name>
<keyword evidence="2" id="KW-0460">Magnesium</keyword>
<comment type="function">
    <text evidence="2">Catalyzes the ATP-dependent phosphorylation of thiamine-monophosphate (TMP) to form thiamine-pyrophosphate (TPP), the active form of vitamin B1.</text>
</comment>
<gene>
    <name evidence="2" type="primary">thiL</name>
    <name evidence="6" type="ORF">AAH17_02425</name>
    <name evidence="7" type="ORF">AAH24_05380</name>
    <name evidence="4" type="ORF">BVH53_05760</name>
    <name evidence="5" type="ORF">CX802_00580</name>
</gene>
<feature type="binding site" evidence="2">
    <location>
        <position position="31"/>
    </location>
    <ligand>
        <name>Mg(2+)</name>
        <dbReference type="ChEBI" id="CHEBI:18420"/>
        <label>2</label>
    </ligand>
</feature>
<comment type="caution">
    <text evidence="2">Lacks conserved residue(s) required for the propagation of feature annotation.</text>
</comment>
<dbReference type="PANTHER" id="PTHR30270">
    <property type="entry name" value="THIAMINE-MONOPHOSPHATE KINASE"/>
    <property type="match status" value="1"/>
</dbReference>
<feature type="binding site" evidence="2">
    <location>
        <position position="108"/>
    </location>
    <ligand>
        <name>Mg(2+)</name>
        <dbReference type="ChEBI" id="CHEBI:18420"/>
        <label>1</label>
    </ligand>
</feature>
<dbReference type="HAMAP" id="MF_02128">
    <property type="entry name" value="TMP_kinase"/>
    <property type="match status" value="1"/>
</dbReference>
<comment type="similarity">
    <text evidence="2">Belongs to the thiamine-monophosphate kinase family.</text>
</comment>
<feature type="binding site" evidence="2">
    <location>
        <position position="133"/>
    </location>
    <ligand>
        <name>ATP</name>
        <dbReference type="ChEBI" id="CHEBI:30616"/>
    </ligand>
</feature>
<keyword evidence="8" id="KW-1185">Reference proteome</keyword>
<dbReference type="GO" id="GO:0000287">
    <property type="term" value="F:magnesium ion binding"/>
    <property type="evidence" value="ECO:0007669"/>
    <property type="project" value="UniProtKB-UniRule"/>
</dbReference>
<dbReference type="Gene3D" id="3.90.650.10">
    <property type="entry name" value="PurM-like C-terminal domain"/>
    <property type="match status" value="1"/>
</dbReference>
<feature type="binding site" evidence="2">
    <location>
        <position position="31"/>
    </location>
    <ligand>
        <name>Mg(2+)</name>
        <dbReference type="ChEBI" id="CHEBI:18420"/>
        <label>1</label>
    </ligand>
</feature>
<evidence type="ECO:0000259" key="3">
    <source>
        <dbReference type="Pfam" id="PF00586"/>
    </source>
</evidence>
<feature type="binding site" evidence="2">
    <location>
        <position position="38"/>
    </location>
    <ligand>
        <name>substrate</name>
    </ligand>
</feature>
<keyword evidence="1 2" id="KW-0784">Thiamine biosynthesis</keyword>
<feature type="binding site" evidence="2">
    <location>
        <position position="19"/>
    </location>
    <ligand>
        <name>Mg(2+)</name>
        <dbReference type="ChEBI" id="CHEBI:18420"/>
        <label>4</label>
    </ligand>
</feature>
<feature type="binding site" evidence="2">
    <location>
        <position position="19"/>
    </location>
    <ligand>
        <name>Mg(2+)</name>
        <dbReference type="ChEBI" id="CHEBI:18420"/>
        <label>3</label>
    </ligand>
</feature>
<dbReference type="EMBL" id="AACCXK010000003">
    <property type="protein sequence ID" value="EAK0452520.1"/>
    <property type="molecule type" value="Genomic_DNA"/>
</dbReference>
<keyword evidence="2 7" id="KW-0808">Transferase</keyword>
<comment type="catalytic activity">
    <reaction evidence="2">
        <text>thiamine phosphate + ATP = thiamine diphosphate + ADP</text>
        <dbReference type="Rhea" id="RHEA:15913"/>
        <dbReference type="ChEBI" id="CHEBI:30616"/>
        <dbReference type="ChEBI" id="CHEBI:37575"/>
        <dbReference type="ChEBI" id="CHEBI:58937"/>
        <dbReference type="ChEBI" id="CHEBI:456216"/>
        <dbReference type="EC" id="2.7.4.16"/>
    </reaction>
</comment>
<keyword evidence="2" id="KW-0547">Nucleotide-binding</keyword>
<dbReference type="Pfam" id="PF00586">
    <property type="entry name" value="AIRS"/>
    <property type="match status" value="1"/>
</dbReference>
<dbReference type="OMA" id="MNATPKY"/>